<protein>
    <submittedName>
        <fullName evidence="3">23S rRNA pseudouridine1911/1915/1917 synthase</fullName>
    </submittedName>
</protein>
<dbReference type="PROSITE" id="PS01129">
    <property type="entry name" value="PSI_RLU"/>
    <property type="match status" value="1"/>
</dbReference>
<dbReference type="Pfam" id="PF00849">
    <property type="entry name" value="PseudoU_synth_2"/>
    <property type="match status" value="1"/>
</dbReference>
<evidence type="ECO:0000259" key="2">
    <source>
        <dbReference type="Pfam" id="PF00849"/>
    </source>
</evidence>
<organism evidence="3 4">
    <name type="scientific">Ulvibacter litoralis</name>
    <dbReference type="NCBI Taxonomy" id="227084"/>
    <lineage>
        <taxon>Bacteria</taxon>
        <taxon>Pseudomonadati</taxon>
        <taxon>Bacteroidota</taxon>
        <taxon>Flavobacteriia</taxon>
        <taxon>Flavobacteriales</taxon>
        <taxon>Flavobacteriaceae</taxon>
        <taxon>Ulvibacter</taxon>
    </lineage>
</organism>
<sequence>MILKETHTVPNQEAPVRFQEYGISIFTSVTTKSGLKKLIKKQVITIDTVPATTATYIKGGETICLFEAETPLKASNLVFPLEVCYEDEHLAIINKPAGILVSGNKHKTIVNALPSNLSKSNEVDALSHPKPVHRLDFPTSGLLLIAKTNTALVALNKLFEEKQISKIYHAITTGALPKEGTIETPIADKASHTRYKVLDTKTLANDTLLNLVALYPSTGRRHQLRIHVASLGSPILGDATYNLKEQELKGRGLYLQATSLQFTHPITSEEVTISIGLHKKFQKLFQK</sequence>
<dbReference type="RefSeq" id="WP_093143669.1">
    <property type="nucleotide sequence ID" value="NZ_BMWO01000009.1"/>
</dbReference>
<dbReference type="EMBL" id="FNBA01000002">
    <property type="protein sequence ID" value="SDE79044.1"/>
    <property type="molecule type" value="Genomic_DNA"/>
</dbReference>
<evidence type="ECO:0000313" key="3">
    <source>
        <dbReference type="EMBL" id="SDE79044.1"/>
    </source>
</evidence>
<dbReference type="PANTHER" id="PTHR21600">
    <property type="entry name" value="MITOCHONDRIAL RNA PSEUDOURIDINE SYNTHASE"/>
    <property type="match status" value="1"/>
</dbReference>
<proteinExistence type="inferred from homology"/>
<accession>A0A1G7FT21</accession>
<dbReference type="CDD" id="cd02869">
    <property type="entry name" value="PseudoU_synth_RluA_like"/>
    <property type="match status" value="1"/>
</dbReference>
<dbReference type="STRING" id="227084.SAMN05421855_102760"/>
<dbReference type="InterPro" id="IPR050188">
    <property type="entry name" value="RluA_PseudoU_synthase"/>
</dbReference>
<dbReference type="SUPFAM" id="SSF55120">
    <property type="entry name" value="Pseudouridine synthase"/>
    <property type="match status" value="1"/>
</dbReference>
<dbReference type="InterPro" id="IPR006145">
    <property type="entry name" value="PsdUridine_synth_RsuA/RluA"/>
</dbReference>
<dbReference type="InterPro" id="IPR006224">
    <property type="entry name" value="PsdUridine_synth_RluA-like_CS"/>
</dbReference>
<evidence type="ECO:0000313" key="4">
    <source>
        <dbReference type="Proteomes" id="UP000199321"/>
    </source>
</evidence>
<gene>
    <name evidence="3" type="ORF">SAMN05421855_102760</name>
</gene>
<dbReference type="GO" id="GO:0140098">
    <property type="term" value="F:catalytic activity, acting on RNA"/>
    <property type="evidence" value="ECO:0007669"/>
    <property type="project" value="UniProtKB-ARBA"/>
</dbReference>
<comment type="similarity">
    <text evidence="1">Belongs to the pseudouridine synthase RluA family.</text>
</comment>
<dbReference type="Gene3D" id="3.30.2350.10">
    <property type="entry name" value="Pseudouridine synthase"/>
    <property type="match status" value="1"/>
</dbReference>
<feature type="domain" description="Pseudouridine synthase RsuA/RluA-like" evidence="2">
    <location>
        <begin position="89"/>
        <end position="230"/>
    </location>
</feature>
<dbReference type="AlphaFoldDB" id="A0A1G7FT21"/>
<dbReference type="GO" id="GO:0003723">
    <property type="term" value="F:RNA binding"/>
    <property type="evidence" value="ECO:0007669"/>
    <property type="project" value="InterPro"/>
</dbReference>
<dbReference type="InterPro" id="IPR020103">
    <property type="entry name" value="PsdUridine_synth_cat_dom_sf"/>
</dbReference>
<dbReference type="PANTHER" id="PTHR21600:SF87">
    <property type="entry name" value="RNA PSEUDOURIDYLATE SYNTHASE DOMAIN-CONTAINING PROTEIN 1"/>
    <property type="match status" value="1"/>
</dbReference>
<reference evidence="3 4" key="1">
    <citation type="submission" date="2016-10" db="EMBL/GenBank/DDBJ databases">
        <authorList>
            <person name="de Groot N.N."/>
        </authorList>
    </citation>
    <scope>NUCLEOTIDE SEQUENCE [LARGE SCALE GENOMIC DNA]</scope>
    <source>
        <strain evidence="3 4">DSM 16195</strain>
    </source>
</reference>
<keyword evidence="4" id="KW-1185">Reference proteome</keyword>
<dbReference type="Proteomes" id="UP000199321">
    <property type="component" value="Unassembled WGS sequence"/>
</dbReference>
<dbReference type="GO" id="GO:0009982">
    <property type="term" value="F:pseudouridine synthase activity"/>
    <property type="evidence" value="ECO:0007669"/>
    <property type="project" value="InterPro"/>
</dbReference>
<dbReference type="GO" id="GO:0000455">
    <property type="term" value="P:enzyme-directed rRNA pseudouridine synthesis"/>
    <property type="evidence" value="ECO:0007669"/>
    <property type="project" value="TreeGrafter"/>
</dbReference>
<evidence type="ECO:0000256" key="1">
    <source>
        <dbReference type="ARBA" id="ARBA00010876"/>
    </source>
</evidence>
<name>A0A1G7FT21_9FLAO</name>
<dbReference type="OrthoDB" id="9807829at2"/>